<evidence type="ECO:0000313" key="2">
    <source>
        <dbReference type="EMBL" id="KQE07629.1"/>
    </source>
</evidence>
<protein>
    <submittedName>
        <fullName evidence="3">Uncharacterized protein</fullName>
    </submittedName>
</protein>
<name>A0A0B9WE69_ACIBA</name>
<evidence type="ECO:0000313" key="3">
    <source>
        <dbReference type="EMBL" id="MVM93441.1"/>
    </source>
</evidence>
<reference evidence="3 5" key="2">
    <citation type="submission" date="2019-11" db="EMBL/GenBank/DDBJ databases">
        <title>Multidrug-resistant Acinetobacter baumannii moving toward extensively drug-resistant over fifteen years in South of Brazil.</title>
        <authorList>
            <person name="Fedrigo N.H."/>
            <person name="Cerdeira L."/>
            <person name="Fuga B."/>
            <person name="Marini P.V.B."/>
            <person name="Shinohara D.R."/>
            <person name="Carrara-Marroni F.E."/>
            <person name="Lincopan N."/>
            <person name="Tognim M.C.B."/>
        </authorList>
    </citation>
    <scope>NUCLEOTIDE SEQUENCE [LARGE SCALE GENOMIC DNA]</scope>
    <source>
        <strain evidence="3 5">Ac576</strain>
    </source>
</reference>
<sequence>MKRSLTLLLSTFISIQAFAEENACEKIWDSFKNKNESIKIDKVNVPCKQIWEDSNKAKLVKTIGLNPKDAQWMSTGECQVIEVNKNKYQVYYAYLKNDHSDINIINDTNGNYFSYYRNLGRYDMFEDKFYPTKKANKNGVELSCPGLGNFEKMKPILSSYINNKKIDIKRFSFEDLNK</sequence>
<dbReference type="EMBL" id="LLGC01000119">
    <property type="protein sequence ID" value="KQE07629.1"/>
    <property type="molecule type" value="Genomic_DNA"/>
</dbReference>
<evidence type="ECO:0000313" key="5">
    <source>
        <dbReference type="Proteomes" id="UP000439424"/>
    </source>
</evidence>
<comment type="caution">
    <text evidence="3">The sequence shown here is derived from an EMBL/GenBank/DDBJ whole genome shotgun (WGS) entry which is preliminary data.</text>
</comment>
<evidence type="ECO:0000256" key="1">
    <source>
        <dbReference type="SAM" id="SignalP"/>
    </source>
</evidence>
<feature type="signal peptide" evidence="1">
    <location>
        <begin position="1"/>
        <end position="19"/>
    </location>
</feature>
<dbReference type="EMBL" id="WPIP01000210">
    <property type="protein sequence ID" value="MVM93441.1"/>
    <property type="molecule type" value="Genomic_DNA"/>
</dbReference>
<dbReference type="AlphaFoldDB" id="A0A0B9WE69"/>
<evidence type="ECO:0000313" key="4">
    <source>
        <dbReference type="Proteomes" id="UP000051449"/>
    </source>
</evidence>
<dbReference type="Proteomes" id="UP000051449">
    <property type="component" value="Unassembled WGS sequence"/>
</dbReference>
<dbReference type="KEGG" id="abau:IX87_13885"/>
<gene>
    <name evidence="2" type="ORF">APD33_07140</name>
    <name evidence="3" type="ORF">GNY86_18050</name>
</gene>
<keyword evidence="1" id="KW-0732">Signal</keyword>
<dbReference type="RefSeq" id="WP_000830813.1">
    <property type="nucleotide sequence ID" value="NZ_CAUZKM010000010.1"/>
</dbReference>
<feature type="chain" id="PRO_5042677275" evidence="1">
    <location>
        <begin position="20"/>
        <end position="178"/>
    </location>
</feature>
<dbReference type="Proteomes" id="UP000439424">
    <property type="component" value="Unassembled WGS sequence"/>
</dbReference>
<organism evidence="3 5">
    <name type="scientific">Acinetobacter baumannii</name>
    <dbReference type="NCBI Taxonomy" id="470"/>
    <lineage>
        <taxon>Bacteria</taxon>
        <taxon>Pseudomonadati</taxon>
        <taxon>Pseudomonadota</taxon>
        <taxon>Gammaproteobacteria</taxon>
        <taxon>Moraxellales</taxon>
        <taxon>Moraxellaceae</taxon>
        <taxon>Acinetobacter</taxon>
        <taxon>Acinetobacter calcoaceticus/baumannii complex</taxon>
    </lineage>
</organism>
<dbReference type="KEGG" id="abk:LX00_18195"/>
<accession>A0A0B9WE69</accession>
<proteinExistence type="predicted"/>
<reference evidence="2 4" key="1">
    <citation type="submission" date="2015-10" db="EMBL/GenBank/DDBJ databases">
        <title>The utility of whole genome sequencing in characterizing Acinetobacter epidemiology and analyzing hospital outbreaks.</title>
        <authorList>
            <person name="Ozer E.A."/>
            <person name="Fitzpatrick M.A."/>
            <person name="Hauser A.R."/>
        </authorList>
    </citation>
    <scope>NUCLEOTIDE SEQUENCE [LARGE SCALE GENOMIC DNA]</scope>
    <source>
        <strain evidence="2 4">ABBL072</strain>
    </source>
</reference>